<proteinExistence type="predicted"/>
<organism evidence="3 4">
    <name type="scientific">Romanomermis culicivorax</name>
    <name type="common">Nematode worm</name>
    <dbReference type="NCBI Taxonomy" id="13658"/>
    <lineage>
        <taxon>Eukaryota</taxon>
        <taxon>Metazoa</taxon>
        <taxon>Ecdysozoa</taxon>
        <taxon>Nematoda</taxon>
        <taxon>Enoplea</taxon>
        <taxon>Dorylaimia</taxon>
        <taxon>Mermithida</taxon>
        <taxon>Mermithoidea</taxon>
        <taxon>Mermithidae</taxon>
        <taxon>Romanomermis</taxon>
    </lineage>
</organism>
<evidence type="ECO:0000256" key="1">
    <source>
        <dbReference type="ARBA" id="ARBA00022837"/>
    </source>
</evidence>
<accession>A0A915KZB0</accession>
<keyword evidence="3" id="KW-1185">Reference proteome</keyword>
<dbReference type="PROSITE" id="PS50222">
    <property type="entry name" value="EF_HAND_2"/>
    <property type="match status" value="2"/>
</dbReference>
<name>A0A915KZB0_ROMCU</name>
<dbReference type="Proteomes" id="UP000887565">
    <property type="component" value="Unplaced"/>
</dbReference>
<dbReference type="SMART" id="SM00054">
    <property type="entry name" value="EFh"/>
    <property type="match status" value="2"/>
</dbReference>
<evidence type="ECO:0000313" key="3">
    <source>
        <dbReference type="Proteomes" id="UP000887565"/>
    </source>
</evidence>
<dbReference type="Gene3D" id="1.10.238.10">
    <property type="entry name" value="EF-hand"/>
    <property type="match status" value="1"/>
</dbReference>
<reference evidence="4" key="1">
    <citation type="submission" date="2022-11" db="UniProtKB">
        <authorList>
            <consortium name="WormBaseParasite"/>
        </authorList>
    </citation>
    <scope>IDENTIFICATION</scope>
</reference>
<dbReference type="InterPro" id="IPR018247">
    <property type="entry name" value="EF_Hand_1_Ca_BS"/>
</dbReference>
<dbReference type="Pfam" id="PF13499">
    <property type="entry name" value="EF-hand_7"/>
    <property type="match status" value="1"/>
</dbReference>
<dbReference type="CDD" id="cd00051">
    <property type="entry name" value="EFh"/>
    <property type="match status" value="1"/>
</dbReference>
<feature type="domain" description="EF-hand" evidence="2">
    <location>
        <begin position="104"/>
        <end position="127"/>
    </location>
</feature>
<evidence type="ECO:0000313" key="4">
    <source>
        <dbReference type="WBParaSite" id="nRc.2.0.1.t43799-RA"/>
    </source>
</evidence>
<dbReference type="InterPro" id="IPR011992">
    <property type="entry name" value="EF-hand-dom_pair"/>
</dbReference>
<dbReference type="InterPro" id="IPR002048">
    <property type="entry name" value="EF_hand_dom"/>
</dbReference>
<dbReference type="AlphaFoldDB" id="A0A915KZB0"/>
<dbReference type="PROSITE" id="PS00018">
    <property type="entry name" value="EF_HAND_1"/>
    <property type="match status" value="1"/>
</dbReference>
<dbReference type="WBParaSite" id="nRc.2.0.1.t43799-RA">
    <property type="protein sequence ID" value="nRc.2.0.1.t43799-RA"/>
    <property type="gene ID" value="nRc.2.0.1.g43799"/>
</dbReference>
<dbReference type="GO" id="GO:0005509">
    <property type="term" value="F:calcium ion binding"/>
    <property type="evidence" value="ECO:0007669"/>
    <property type="project" value="InterPro"/>
</dbReference>
<keyword evidence="1" id="KW-0106">Calcium</keyword>
<protein>
    <submittedName>
        <fullName evidence="4">EF-hand domain-containing protein</fullName>
    </submittedName>
</protein>
<dbReference type="SUPFAM" id="SSF47473">
    <property type="entry name" value="EF-hand"/>
    <property type="match status" value="1"/>
</dbReference>
<evidence type="ECO:0000259" key="2">
    <source>
        <dbReference type="PROSITE" id="PS50222"/>
    </source>
</evidence>
<feature type="domain" description="EF-hand" evidence="2">
    <location>
        <begin position="64"/>
        <end position="99"/>
    </location>
</feature>
<sequence length="127" mass="14746">MTSSGAGLPDEIDLFPSRMKYESAFSLTFLAIEVDFAERKNFYQKNVGALADEQYVYSWCFNVEQDEEIQLTFKVMDKDGDGLITMTEFRDFLVKIEAIQDPVKDEKIVKTMFEMFDKNCDGRLSFE</sequence>